<dbReference type="GO" id="GO:0004252">
    <property type="term" value="F:serine-type endopeptidase activity"/>
    <property type="evidence" value="ECO:0007669"/>
    <property type="project" value="UniProtKB-UniRule"/>
</dbReference>
<keyword evidence="2 7" id="KW-0645">Protease</keyword>
<feature type="chain" id="PRO_5043018000" description="Peptidase S8/S53 domain-containing protein" evidence="9">
    <location>
        <begin position="27"/>
        <end position="939"/>
    </location>
</feature>
<evidence type="ECO:0000256" key="1">
    <source>
        <dbReference type="ARBA" id="ARBA00011073"/>
    </source>
</evidence>
<feature type="domain" description="C5a peptidase/Subtilisin-like protease SBT2-like Fn3-like" evidence="11">
    <location>
        <begin position="648"/>
        <end position="764"/>
    </location>
</feature>
<feature type="active site" description="Charge relay system" evidence="6 7">
    <location>
        <position position="201"/>
    </location>
</feature>
<keyword evidence="5 7" id="KW-0720">Serine protease</keyword>
<evidence type="ECO:0000256" key="6">
    <source>
        <dbReference type="PIRSR" id="PIRSR615500-1"/>
    </source>
</evidence>
<evidence type="ECO:0000256" key="4">
    <source>
        <dbReference type="ARBA" id="ARBA00022801"/>
    </source>
</evidence>
<dbReference type="Gene3D" id="2.60.40.10">
    <property type="entry name" value="Immunoglobulins"/>
    <property type="match status" value="1"/>
</dbReference>
<feature type="active site" description="Charge relay system" evidence="6 7">
    <location>
        <position position="258"/>
    </location>
</feature>
<feature type="domain" description="Peptidase S8/S53" evidence="10">
    <location>
        <begin position="192"/>
        <end position="616"/>
    </location>
</feature>
<proteinExistence type="inferred from homology"/>
<keyword evidence="13" id="KW-1185">Reference proteome</keyword>
<dbReference type="EMBL" id="JAPDMQ010000059">
    <property type="protein sequence ID" value="KAK0537466.1"/>
    <property type="molecule type" value="Genomic_DNA"/>
</dbReference>
<dbReference type="PANTHER" id="PTHR43806:SF66">
    <property type="entry name" value="SERIN ENDOPEPTIDASE"/>
    <property type="match status" value="1"/>
</dbReference>
<dbReference type="InterPro" id="IPR000209">
    <property type="entry name" value="Peptidase_S8/S53_dom"/>
</dbReference>
<dbReference type="PROSITE" id="PS51892">
    <property type="entry name" value="SUBTILASE"/>
    <property type="match status" value="1"/>
</dbReference>
<evidence type="ECO:0000313" key="13">
    <source>
        <dbReference type="Proteomes" id="UP001176521"/>
    </source>
</evidence>
<keyword evidence="4 7" id="KW-0378">Hydrolase</keyword>
<dbReference type="Pfam" id="PF06280">
    <property type="entry name" value="fn3_5"/>
    <property type="match status" value="1"/>
</dbReference>
<protein>
    <recommendedName>
        <fullName evidence="14">Peptidase S8/S53 domain-containing protein</fullName>
    </recommendedName>
</protein>
<accession>A0AAN6GFB0</accession>
<dbReference type="InterPro" id="IPR023828">
    <property type="entry name" value="Peptidase_S8_Ser-AS"/>
</dbReference>
<dbReference type="InterPro" id="IPR010435">
    <property type="entry name" value="C5a/SBT2-like_Fn3"/>
</dbReference>
<dbReference type="PRINTS" id="PR00723">
    <property type="entry name" value="SUBTILISIN"/>
</dbReference>
<gene>
    <name evidence="12" type="ORF">OC842_001612</name>
</gene>
<dbReference type="SUPFAM" id="SSF52743">
    <property type="entry name" value="Subtilisin-like"/>
    <property type="match status" value="1"/>
</dbReference>
<dbReference type="PROSITE" id="PS00138">
    <property type="entry name" value="SUBTILASE_SER"/>
    <property type="match status" value="1"/>
</dbReference>
<evidence type="ECO:0000256" key="8">
    <source>
        <dbReference type="RuleBase" id="RU003355"/>
    </source>
</evidence>
<feature type="signal peptide" evidence="9">
    <location>
        <begin position="1"/>
        <end position="26"/>
    </location>
</feature>
<dbReference type="GO" id="GO:0005615">
    <property type="term" value="C:extracellular space"/>
    <property type="evidence" value="ECO:0007669"/>
    <property type="project" value="TreeGrafter"/>
</dbReference>
<dbReference type="Gene3D" id="3.40.50.200">
    <property type="entry name" value="Peptidase S8/S53 domain"/>
    <property type="match status" value="2"/>
</dbReference>
<dbReference type="AlphaFoldDB" id="A0AAN6GFB0"/>
<evidence type="ECO:0000259" key="11">
    <source>
        <dbReference type="Pfam" id="PF06280"/>
    </source>
</evidence>
<comment type="caution">
    <text evidence="12">The sequence shown here is derived from an EMBL/GenBank/DDBJ whole genome shotgun (WGS) entry which is preliminary data.</text>
</comment>
<evidence type="ECO:0008006" key="14">
    <source>
        <dbReference type="Google" id="ProtNLM"/>
    </source>
</evidence>
<dbReference type="GO" id="GO:0016020">
    <property type="term" value="C:membrane"/>
    <property type="evidence" value="ECO:0007669"/>
    <property type="project" value="InterPro"/>
</dbReference>
<dbReference type="InterPro" id="IPR050131">
    <property type="entry name" value="Peptidase_S8_subtilisin-like"/>
</dbReference>
<keyword evidence="3 9" id="KW-0732">Signal</keyword>
<dbReference type="Proteomes" id="UP001176521">
    <property type="component" value="Unassembled WGS sequence"/>
</dbReference>
<reference evidence="12" key="1">
    <citation type="journal article" date="2023" name="PhytoFront">
        <title>Draft Genome Resources of Seven Strains of Tilletia horrida, Causal Agent of Kernel Smut of Rice.</title>
        <authorList>
            <person name="Khanal S."/>
            <person name="Antony Babu S."/>
            <person name="Zhou X.G."/>
        </authorList>
    </citation>
    <scope>NUCLEOTIDE SEQUENCE</scope>
    <source>
        <strain evidence="12">TX3</strain>
    </source>
</reference>
<dbReference type="InterPro" id="IPR015500">
    <property type="entry name" value="Peptidase_S8_subtilisin-rel"/>
</dbReference>
<evidence type="ECO:0000256" key="3">
    <source>
        <dbReference type="ARBA" id="ARBA00022729"/>
    </source>
</evidence>
<dbReference type="InterPro" id="IPR013783">
    <property type="entry name" value="Ig-like_fold"/>
</dbReference>
<feature type="active site" description="Charge relay system" evidence="6 7">
    <location>
        <position position="574"/>
    </location>
</feature>
<dbReference type="Pfam" id="PF00082">
    <property type="entry name" value="Peptidase_S8"/>
    <property type="match status" value="1"/>
</dbReference>
<evidence type="ECO:0000259" key="10">
    <source>
        <dbReference type="Pfam" id="PF00082"/>
    </source>
</evidence>
<evidence type="ECO:0000313" key="12">
    <source>
        <dbReference type="EMBL" id="KAK0537466.1"/>
    </source>
</evidence>
<evidence type="ECO:0000256" key="5">
    <source>
        <dbReference type="ARBA" id="ARBA00022825"/>
    </source>
</evidence>
<dbReference type="GO" id="GO:0006508">
    <property type="term" value="P:proteolysis"/>
    <property type="evidence" value="ECO:0007669"/>
    <property type="project" value="UniProtKB-KW"/>
</dbReference>
<comment type="similarity">
    <text evidence="1 7 8">Belongs to the peptidase S8 family.</text>
</comment>
<organism evidence="12 13">
    <name type="scientific">Tilletia horrida</name>
    <dbReference type="NCBI Taxonomy" id="155126"/>
    <lineage>
        <taxon>Eukaryota</taxon>
        <taxon>Fungi</taxon>
        <taxon>Dikarya</taxon>
        <taxon>Basidiomycota</taxon>
        <taxon>Ustilaginomycotina</taxon>
        <taxon>Exobasidiomycetes</taxon>
        <taxon>Tilletiales</taxon>
        <taxon>Tilletiaceae</taxon>
        <taxon>Tilletia</taxon>
    </lineage>
</organism>
<evidence type="ECO:0000256" key="2">
    <source>
        <dbReference type="ARBA" id="ARBA00022670"/>
    </source>
</evidence>
<name>A0AAN6GFB0_9BASI</name>
<dbReference type="PANTHER" id="PTHR43806">
    <property type="entry name" value="PEPTIDASE S8"/>
    <property type="match status" value="1"/>
</dbReference>
<dbReference type="InterPro" id="IPR023827">
    <property type="entry name" value="Peptidase_S8_Asp-AS"/>
</dbReference>
<dbReference type="InterPro" id="IPR036852">
    <property type="entry name" value="Peptidase_S8/S53_dom_sf"/>
</dbReference>
<dbReference type="PROSITE" id="PS00136">
    <property type="entry name" value="SUBTILASE_ASP"/>
    <property type="match status" value="1"/>
</dbReference>
<evidence type="ECO:0000256" key="7">
    <source>
        <dbReference type="PROSITE-ProRule" id="PRU01240"/>
    </source>
</evidence>
<sequence>MVRTKRVAFWLPTLLPLLLQVWTTNAGLSPRRAVNGAQSVQQKSGTVVPGAYFVLFKNTSNGKASSGKSRTESVDDTFHTAFEQFLHQNNADFTPRVKFTNPDLISGMSVKMHGMSHGDAHSLLNSFEGAQAVFPVHYLGNDAIKSFSTPLAARDGDNAPVNINPIPIGPLKSFAPHTLAGMDKVHASGNYGKGVVIGVIDTGVDYTHHALNGGKPDGTPCLGDGCPIVGGASFYDQNNQPNINSDPFPYCNGTEYLHGTHVTGIIMANDTVRGFTGGAPQADLRMYRALDCDGGGSDDTMVAAFQRAFFDNVDVVSASFSFASGWRGDPIGLVITKMIEAGVAVVTSAGNVGNAGAFYAKSPAQTDGVHASAATFNPDLLGFTATATASSGKQPFVYLAANPIVLQTNQLPVYVLKANGTDPIDACSGLPDGTPDLAGKAVLLDAGTCDISDAIANLNAQNATVALFIQNSNLFSLYNDGVQNDPLKVATAPLEAVKWIVDADNVKSGDVSIDLSNPQLSSIQDPNGGYVTDYSEYGPDWDLNRYVGTAAVGGNVLSTFPLSLGGYGIISGTSMSTPLTAAALALYKSAKGKKESPRELLSIFSTTAEPLGYNGTLDVLDSVTHQGGGRLDVAKAIASTTRVFPDFHALNDTEYFNGTQTFTITNVGSAPQKLTIEHLPAGTLYACNGSDAMILLQGPIVPVNEAQATVSYSPSEASVAPGESTTVTVTYQAPNVDMKKCALYSGYTHIKSDDDNGSLTVPYLGFASQMRRFPVIFHYDDGSLKLPDLQDPNTNVTVKDGTVFNLNGTLGQPVVEWGLGVGSRLTTFNLVYANMTDSAAAARRHLAHKRGFKRGANSHTVSADAIYATIQTYTDVPRISNQQATLSIEPTWTDDQNQTYAVADGEYRVLMRALKLRGNPHNEDEFESYLSPKFTVKRT</sequence>
<evidence type="ECO:0000256" key="9">
    <source>
        <dbReference type="SAM" id="SignalP"/>
    </source>
</evidence>